<dbReference type="Proteomes" id="UP000295525">
    <property type="component" value="Unassembled WGS sequence"/>
</dbReference>
<dbReference type="InterPro" id="IPR045936">
    <property type="entry name" value="DUF6356"/>
</dbReference>
<gene>
    <name evidence="2" type="ORF">EDC26_104103</name>
</gene>
<dbReference type="RefSeq" id="WP_132581019.1">
    <property type="nucleotide sequence ID" value="NZ_SMAJ01000004.1"/>
</dbReference>
<protein>
    <recommendedName>
        <fullName evidence="4">Type 1 capsular polysaccharide biosynthesis protein J</fullName>
    </recommendedName>
</protein>
<dbReference type="OrthoDB" id="8910249at2"/>
<keyword evidence="3" id="KW-1185">Reference proteome</keyword>
<proteinExistence type="predicted"/>
<keyword evidence="1" id="KW-1133">Transmembrane helix</keyword>
<dbReference type="EMBL" id="SMAJ01000004">
    <property type="protein sequence ID" value="TCT08943.1"/>
    <property type="molecule type" value="Genomic_DNA"/>
</dbReference>
<feature type="transmembrane region" description="Helical" evidence="1">
    <location>
        <begin position="29"/>
        <end position="51"/>
    </location>
</feature>
<reference evidence="2 3" key="1">
    <citation type="submission" date="2019-03" db="EMBL/GenBank/DDBJ databases">
        <title>Genomic Encyclopedia of Type Strains, Phase IV (KMG-IV): sequencing the most valuable type-strain genomes for metagenomic binning, comparative biology and taxonomic classification.</title>
        <authorList>
            <person name="Goeker M."/>
        </authorList>
    </citation>
    <scope>NUCLEOTIDE SEQUENCE [LARGE SCALE GENOMIC DNA]</scope>
    <source>
        <strain evidence="2 3">DSM 24591</strain>
    </source>
</reference>
<evidence type="ECO:0000256" key="1">
    <source>
        <dbReference type="SAM" id="Phobius"/>
    </source>
</evidence>
<evidence type="ECO:0008006" key="4">
    <source>
        <dbReference type="Google" id="ProtNLM"/>
    </source>
</evidence>
<evidence type="ECO:0000313" key="3">
    <source>
        <dbReference type="Proteomes" id="UP000295525"/>
    </source>
</evidence>
<keyword evidence="1" id="KW-0812">Transmembrane</keyword>
<comment type="caution">
    <text evidence="2">The sequence shown here is derived from an EMBL/GenBank/DDBJ whole genome shotgun (WGS) entry which is preliminary data.</text>
</comment>
<keyword evidence="1" id="KW-0472">Membrane</keyword>
<name>A0A4R3M8N8_9BURK</name>
<sequence>MSKLLELFKEHPTSVGESYLQHMAASFSFGVPMLMASFAALIHGIFPFLFLKTGSTIIARLYDRMVVNRARSTTH</sequence>
<evidence type="ECO:0000313" key="2">
    <source>
        <dbReference type="EMBL" id="TCT08943.1"/>
    </source>
</evidence>
<dbReference type="AlphaFoldDB" id="A0A4R3M8N8"/>
<organism evidence="2 3">
    <name type="scientific">Paralcaligenes ureilyticus</name>
    <dbReference type="NCBI Taxonomy" id="627131"/>
    <lineage>
        <taxon>Bacteria</taxon>
        <taxon>Pseudomonadati</taxon>
        <taxon>Pseudomonadota</taxon>
        <taxon>Betaproteobacteria</taxon>
        <taxon>Burkholderiales</taxon>
        <taxon>Alcaligenaceae</taxon>
        <taxon>Paralcaligenes</taxon>
    </lineage>
</organism>
<dbReference type="Pfam" id="PF19883">
    <property type="entry name" value="DUF6356"/>
    <property type="match status" value="1"/>
</dbReference>
<accession>A0A4R3M8N8</accession>